<dbReference type="Gene3D" id="3.90.650.10">
    <property type="entry name" value="PurM-like C-terminal domain"/>
    <property type="match status" value="1"/>
</dbReference>
<dbReference type="PANTHER" id="PTHR10520:SF12">
    <property type="entry name" value="TRIFUNCTIONAL PURINE BIOSYNTHETIC PROTEIN ADENOSINE-3"/>
    <property type="match status" value="1"/>
</dbReference>
<keyword evidence="4" id="KW-0547">Nucleotide-binding</keyword>
<evidence type="ECO:0000256" key="5">
    <source>
        <dbReference type="ARBA" id="ARBA00022840"/>
    </source>
</evidence>
<organism evidence="7">
    <name type="scientific">gut metagenome</name>
    <dbReference type="NCBI Taxonomy" id="749906"/>
    <lineage>
        <taxon>unclassified sequences</taxon>
        <taxon>metagenomes</taxon>
        <taxon>organismal metagenomes</taxon>
    </lineage>
</organism>
<evidence type="ECO:0000256" key="4">
    <source>
        <dbReference type="ARBA" id="ARBA00022741"/>
    </source>
</evidence>
<dbReference type="InterPro" id="IPR010918">
    <property type="entry name" value="PurM-like_C_dom"/>
</dbReference>
<evidence type="ECO:0000256" key="3">
    <source>
        <dbReference type="ARBA" id="ARBA00022598"/>
    </source>
</evidence>
<dbReference type="AlphaFoldDB" id="J9GI79"/>
<keyword evidence="5" id="KW-0067">ATP-binding</keyword>
<gene>
    <name evidence="7" type="ORF">EVA_12693</name>
</gene>
<evidence type="ECO:0000313" key="7">
    <source>
        <dbReference type="EMBL" id="EJW99199.1"/>
    </source>
</evidence>
<accession>J9GI79</accession>
<evidence type="ECO:0000256" key="1">
    <source>
        <dbReference type="ARBA" id="ARBA00004686"/>
    </source>
</evidence>
<dbReference type="GO" id="GO:0005829">
    <property type="term" value="C:cytosol"/>
    <property type="evidence" value="ECO:0007669"/>
    <property type="project" value="TreeGrafter"/>
</dbReference>
<dbReference type="GO" id="GO:0004641">
    <property type="term" value="F:phosphoribosylformylglycinamidine cyclo-ligase activity"/>
    <property type="evidence" value="ECO:0007669"/>
    <property type="project" value="UniProtKB-EC"/>
</dbReference>
<dbReference type="InterPro" id="IPR036676">
    <property type="entry name" value="PurM-like_C_sf"/>
</dbReference>
<dbReference type="GO" id="GO:0004637">
    <property type="term" value="F:phosphoribosylamine-glycine ligase activity"/>
    <property type="evidence" value="ECO:0007669"/>
    <property type="project" value="TreeGrafter"/>
</dbReference>
<dbReference type="PANTHER" id="PTHR10520">
    <property type="entry name" value="TRIFUNCTIONAL PURINE BIOSYNTHETIC PROTEIN ADENOSINE-3-RELATED"/>
    <property type="match status" value="1"/>
</dbReference>
<dbReference type="GO" id="GO:0006189">
    <property type="term" value="P:'de novo' IMP biosynthetic process"/>
    <property type="evidence" value="ECO:0007669"/>
    <property type="project" value="UniProtKB-UniPathway"/>
</dbReference>
<protein>
    <recommendedName>
        <fullName evidence="2">phosphoribosylformylglycinamidine cyclo-ligase</fullName>
        <ecNumber evidence="2">6.3.3.1</ecNumber>
    </recommendedName>
</protein>
<sequence length="84" mass="8943">MLKDGVCAVIEKDSYPIPPIFTLMAKTGDIEETMMYNTFNMGLGMVVAVDPADVDKAMEAMKAAGDTPYVVGKIVAGEKGVQLV</sequence>
<evidence type="ECO:0000259" key="6">
    <source>
        <dbReference type="Pfam" id="PF02769"/>
    </source>
</evidence>
<dbReference type="InterPro" id="IPR004733">
    <property type="entry name" value="PurM_cligase"/>
</dbReference>
<dbReference type="GO" id="GO:0046084">
    <property type="term" value="P:adenine biosynthetic process"/>
    <property type="evidence" value="ECO:0007669"/>
    <property type="project" value="TreeGrafter"/>
</dbReference>
<comment type="pathway">
    <text evidence="1">Purine metabolism; IMP biosynthesis via de novo pathway; 5-amino-1-(5-phospho-D-ribosyl)imidazole from N(2)-formyl-N(1)-(5-phospho-D-ribosyl)glycinamide: step 2/2.</text>
</comment>
<reference evidence="7" key="1">
    <citation type="journal article" date="2012" name="PLoS ONE">
        <title>Gene sets for utilization of primary and secondary nutrition supplies in the distal gut of endangered iberian lynx.</title>
        <authorList>
            <person name="Alcaide M."/>
            <person name="Messina E."/>
            <person name="Richter M."/>
            <person name="Bargiela R."/>
            <person name="Peplies J."/>
            <person name="Huws S.A."/>
            <person name="Newbold C.J."/>
            <person name="Golyshin P.N."/>
            <person name="Simon M.A."/>
            <person name="Lopez G."/>
            <person name="Yakimov M.M."/>
            <person name="Ferrer M."/>
        </authorList>
    </citation>
    <scope>NUCLEOTIDE SEQUENCE</scope>
</reference>
<dbReference type="GO" id="GO:0005524">
    <property type="term" value="F:ATP binding"/>
    <property type="evidence" value="ECO:0007669"/>
    <property type="project" value="UniProtKB-KW"/>
</dbReference>
<keyword evidence="3 7" id="KW-0436">Ligase</keyword>
<dbReference type="EC" id="6.3.3.1" evidence="2"/>
<feature type="domain" description="PurM-like C-terminal" evidence="6">
    <location>
        <begin position="2"/>
        <end position="80"/>
    </location>
</feature>
<dbReference type="EMBL" id="AMCI01003922">
    <property type="protein sequence ID" value="EJW99199.1"/>
    <property type="molecule type" value="Genomic_DNA"/>
</dbReference>
<dbReference type="Pfam" id="PF02769">
    <property type="entry name" value="AIRS_C"/>
    <property type="match status" value="1"/>
</dbReference>
<dbReference type="UniPathway" id="UPA00074">
    <property type="reaction ID" value="UER00129"/>
</dbReference>
<evidence type="ECO:0000256" key="2">
    <source>
        <dbReference type="ARBA" id="ARBA00013047"/>
    </source>
</evidence>
<comment type="caution">
    <text evidence="7">The sequence shown here is derived from an EMBL/GenBank/DDBJ whole genome shotgun (WGS) entry which is preliminary data.</text>
</comment>
<proteinExistence type="predicted"/>
<dbReference type="SUPFAM" id="SSF56042">
    <property type="entry name" value="PurM C-terminal domain-like"/>
    <property type="match status" value="1"/>
</dbReference>
<name>J9GI79_9ZZZZ</name>